<dbReference type="RefSeq" id="XP_043142841.1">
    <property type="nucleotide sequence ID" value="XM_043286906.1"/>
</dbReference>
<dbReference type="FunFam" id="3.40.50.720:FF:000609">
    <property type="entry name" value="2-dehydropantoate 2-reductase"/>
    <property type="match status" value="1"/>
</dbReference>
<dbReference type="GO" id="GO:0015940">
    <property type="term" value="P:pantothenate biosynthetic process"/>
    <property type="evidence" value="ECO:0007669"/>
    <property type="project" value="InterPro"/>
</dbReference>
<dbReference type="SUPFAM" id="SSF48179">
    <property type="entry name" value="6-phosphogluconate dehydrogenase C-terminal domain-like"/>
    <property type="match status" value="1"/>
</dbReference>
<feature type="transmembrane region" description="Helical" evidence="5">
    <location>
        <begin position="536"/>
        <end position="559"/>
    </location>
</feature>
<dbReference type="Gene3D" id="1.10.1040.10">
    <property type="entry name" value="N-(1-d-carboxylethyl)-l-norvaline Dehydrogenase, domain 2"/>
    <property type="match status" value="1"/>
</dbReference>
<dbReference type="NCBIfam" id="TIGR00745">
    <property type="entry name" value="apbA_panE"/>
    <property type="match status" value="1"/>
</dbReference>
<dbReference type="SUPFAM" id="SSF51735">
    <property type="entry name" value="NAD(P)-binding Rossmann-fold domains"/>
    <property type="match status" value="1"/>
</dbReference>
<feature type="transmembrane region" description="Helical" evidence="5">
    <location>
        <begin position="48"/>
        <end position="67"/>
    </location>
</feature>
<dbReference type="InterPro" id="IPR003710">
    <property type="entry name" value="ApbA"/>
</dbReference>
<organism evidence="8 9">
    <name type="scientific">Aspergillus udagawae</name>
    <dbReference type="NCBI Taxonomy" id="91492"/>
    <lineage>
        <taxon>Eukaryota</taxon>
        <taxon>Fungi</taxon>
        <taxon>Dikarya</taxon>
        <taxon>Ascomycota</taxon>
        <taxon>Pezizomycotina</taxon>
        <taxon>Eurotiomycetes</taxon>
        <taxon>Eurotiomycetidae</taxon>
        <taxon>Eurotiales</taxon>
        <taxon>Aspergillaceae</taxon>
        <taxon>Aspergillus</taxon>
        <taxon>Aspergillus subgen. Fumigati</taxon>
    </lineage>
</organism>
<dbReference type="GO" id="GO:0008677">
    <property type="term" value="F:2-dehydropantoate 2-reductase activity"/>
    <property type="evidence" value="ECO:0007669"/>
    <property type="project" value="InterPro"/>
</dbReference>
<keyword evidence="5" id="KW-0472">Membrane</keyword>
<evidence type="ECO:0000256" key="4">
    <source>
        <dbReference type="SAM" id="MobiDB-lite"/>
    </source>
</evidence>
<feature type="domain" description="Ketopantoate reductase C-terminal" evidence="7">
    <location>
        <begin position="1503"/>
        <end position="1626"/>
    </location>
</feature>
<feature type="transmembrane region" description="Helical" evidence="5">
    <location>
        <begin position="1319"/>
        <end position="1337"/>
    </location>
</feature>
<dbReference type="Pfam" id="PF08546">
    <property type="entry name" value="ApbA_C"/>
    <property type="match status" value="1"/>
</dbReference>
<reference evidence="8" key="1">
    <citation type="journal article" date="2015" name="Genome Announc.">
        <title>Draft Genome Sequence of the Pathogenic Filamentous Fungus Aspergillus udagawae Strain IFM 46973T.</title>
        <authorList>
            <person name="Kusuya Y."/>
            <person name="Takahashi-Nakaguchi A."/>
            <person name="Takahashi H."/>
            <person name="Yaguchi T."/>
        </authorList>
    </citation>
    <scope>NUCLEOTIDE SEQUENCE</scope>
    <source>
        <strain evidence="8">IFM 46973</strain>
    </source>
</reference>
<dbReference type="Proteomes" id="UP000036893">
    <property type="component" value="Unassembled WGS sequence"/>
</dbReference>
<sequence length="1631" mass="182116">MFWGRQEKLSDVWLQLTARCLRSFDRSHSRHASPRPAPGWRPFALRPTYLSILGLLMLTMVVVLEALRRYTDRYGGLVFYQDTTNLSSAATFAYNYVPVIVALILVTFWSFIDFDVLRLEPYFQLSRPEGTPATTLFINYNFGQSFLTPLTSAKRGHWVVLLVSLLTVLMRIFLPALQSAVFELREISVLSDETMRTWPVLVDLASQAQWITAQEKNNLDFSALASGDSSFPKTRSSKYAVAPVEIPTDDFRESTVWTLNQTIYWSELSCQDVMVNNNLEVTANGTTDGLPIISWNVTGVPLQQPGQGQQCTLDFQYSNIFFPSSDYVQIRYWEPVWTDNAFQSFTTNGCKPFDLYGILITVNATRAADHDTDDMSLSGVTFASSATLFACSIGYRKADAKLRLHANSSITSVDIHPGTTTNLTDDQFNIDEFQGFLAHRAPYTSDMLFFRINQTSGQREVTELPVISQEIGDLEPVIVLESSDVMTKQEFEHKVTRGVRQTFLLTMGRLFNLDEAPAVVPATRLTRQVTLAVVDFAALCSEVILGLGVIITLGLLHVYKTRENVLQSDPCSVAAMCSIVTDLFEPSNILADPRFEFHQYSTRQLRRLLRNCWLRWEPGPGPNGRRLAIVTSDGSPIQLDEQMRKRCDPMPHFLVIPFFIIEFLLLAAVITAMSLVVASLTRDGKFRHLTQSDSSFFQVVLSVLPSMVASAVGSLCTSIHRNVSILEPWVHLQRGKATAKASLSMNYSSQTPLAVLVKAMRDRHVLLFLISVACVANTALTVVAGGIFTQELTSSSLPTSSLFTNYSNSVFQQSDFAADFTEYDIIQTSITTGVSILPWTSANHSFLPIMIKNPDSDALYGANTLGIGADLACQELSIADNLVVNPQNGSAYWEYQTFDDPGRQCKVDMTLLQHPQEDVTLSIHFLSPVVTEDEAYDCQTSTVVVLGRWNYTAGSPVTDRNTIALHCEPRVHLQNYSITFDRKGQIQCLDPVPGTDVTSGPMYDNATVSLGQFNKVFAAIPQSYISNSTYDRKSYITSYDWAGFLVARLYRRRDPGFTSLNPHDLMDMSKVVYQWVYSTYFTIWRGIYLQPLEKPHAAPNSTVIYNTWTMEPSIPSLAIALMVIALDTLIVLIVFGARRGRFKGPRVPRSIGAVMPWIAHSRMLDDFRGTYFWTSIQRRIHLDRLNKRYGFRMFLNADGHWRYAVDEEPPEDKAAGGFEDGFKMSGAIQLRDLGTDTTHSISGGPEATSPEATSPETTNPTTLEVDRQASSSYRADGSPETSEIGLCQPRNRHQFNDEYTTNTPHKDIMINMETETQKINVLLYGLGAIGSFYAFILHRSNRVRLTVVARSNYKAVLENGIYIDSANHGQHRFHPDLVIKSPAEVTHPYRYIICANKAIDQDAVAAQLAPAVDEHTTFVIIQNGVGNEEPFWRAFPACAILTCVTWVGATQTSPGVITHIKSEDLQIGLFPNSSLDGSVENSRLDEFTSFLTAGGTKFQVVENMQLPRWEKVVWNAAWNSITALTMVDTRTWLSSSADATPLTRRLMGEVIAVGRGCGVDLDEGLVDRLMDKINALPGIGSSMQTDCRNGRPMEIEVILGVPLRRAKELGINTPVLETLTCLLRAVDERFH</sequence>
<reference evidence="8" key="2">
    <citation type="submission" date="2021-01" db="EMBL/GenBank/DDBJ databases">
        <title>Pan-genome distribution and transcriptional activeness of fungal secondary metabolism genes in Aspergillus section Fumigati.</title>
        <authorList>
            <person name="Takahashi H."/>
            <person name="Umemura M."/>
            <person name="Ninomiya A."/>
            <person name="Kusuya Y."/>
            <person name="Urayama S."/>
            <person name="Shimizu M."/>
            <person name="Watanabe A."/>
            <person name="Kamei K."/>
            <person name="Yaguchi T."/>
            <person name="Hagiwara D."/>
        </authorList>
    </citation>
    <scope>NUCLEOTIDE SEQUENCE</scope>
    <source>
        <strain evidence="8">IFM 46973</strain>
    </source>
</reference>
<dbReference type="InterPro" id="IPR013752">
    <property type="entry name" value="KPA_reductase"/>
</dbReference>
<evidence type="ECO:0000259" key="6">
    <source>
        <dbReference type="Pfam" id="PF02558"/>
    </source>
</evidence>
<evidence type="ECO:0000256" key="2">
    <source>
        <dbReference type="ARBA" id="ARBA00022857"/>
    </source>
</evidence>
<evidence type="ECO:0000256" key="1">
    <source>
        <dbReference type="ARBA" id="ARBA00007870"/>
    </source>
</evidence>
<evidence type="ECO:0000256" key="5">
    <source>
        <dbReference type="SAM" id="Phobius"/>
    </source>
</evidence>
<evidence type="ECO:0000313" key="8">
    <source>
        <dbReference type="EMBL" id="GIC85575.1"/>
    </source>
</evidence>
<keyword evidence="5" id="KW-0812">Transmembrane</keyword>
<dbReference type="InterPro" id="IPR036291">
    <property type="entry name" value="NAD(P)-bd_dom_sf"/>
</dbReference>
<feature type="transmembrane region" description="Helical" evidence="5">
    <location>
        <begin position="765"/>
        <end position="788"/>
    </location>
</feature>
<dbReference type="Pfam" id="PF11915">
    <property type="entry name" value="DUF3433"/>
    <property type="match status" value="2"/>
</dbReference>
<keyword evidence="3" id="KW-0560">Oxidoreductase</keyword>
<dbReference type="InterPro" id="IPR013328">
    <property type="entry name" value="6PGD_dom2"/>
</dbReference>
<dbReference type="PANTHER" id="PTHR37544:SF3">
    <property type="entry name" value="SPRAY"/>
    <property type="match status" value="1"/>
</dbReference>
<keyword evidence="2" id="KW-0521">NADP</keyword>
<keyword evidence="5" id="KW-1133">Transmembrane helix</keyword>
<dbReference type="FunFam" id="1.10.1040.10:FF:000017">
    <property type="entry name" value="2-dehydropantoate 2-reductase"/>
    <property type="match status" value="1"/>
</dbReference>
<dbReference type="Pfam" id="PF02558">
    <property type="entry name" value="ApbA"/>
    <property type="match status" value="1"/>
</dbReference>
<dbReference type="GeneID" id="66988883"/>
<evidence type="ECO:0000259" key="7">
    <source>
        <dbReference type="Pfam" id="PF08546"/>
    </source>
</evidence>
<feature type="region of interest" description="Disordered" evidence="4">
    <location>
        <begin position="1235"/>
        <end position="1285"/>
    </location>
</feature>
<dbReference type="InterPro" id="IPR008927">
    <property type="entry name" value="6-PGluconate_DH-like_C_sf"/>
</dbReference>
<dbReference type="InterPro" id="IPR021840">
    <property type="entry name" value="DUF3433"/>
</dbReference>
<dbReference type="PANTHER" id="PTHR37544">
    <property type="entry name" value="SPRAY-RELATED"/>
    <property type="match status" value="1"/>
</dbReference>
<feature type="transmembrane region" description="Helical" evidence="5">
    <location>
        <begin position="696"/>
        <end position="716"/>
    </location>
</feature>
<name>A0A8E0QJE5_9EURO</name>
<dbReference type="EMBL" id="BBXM02000001">
    <property type="protein sequence ID" value="GIC85575.1"/>
    <property type="molecule type" value="Genomic_DNA"/>
</dbReference>
<feature type="transmembrane region" description="Helical" evidence="5">
    <location>
        <begin position="158"/>
        <end position="177"/>
    </location>
</feature>
<evidence type="ECO:0008006" key="10">
    <source>
        <dbReference type="Google" id="ProtNLM"/>
    </source>
</evidence>
<dbReference type="Gene3D" id="3.40.50.720">
    <property type="entry name" value="NAD(P)-binding Rossmann-like Domain"/>
    <property type="match status" value="1"/>
</dbReference>
<feature type="transmembrane region" description="Helical" evidence="5">
    <location>
        <begin position="653"/>
        <end position="676"/>
    </location>
</feature>
<feature type="domain" description="Ketopantoate reductase N-terminal" evidence="6">
    <location>
        <begin position="1322"/>
        <end position="1471"/>
    </location>
</feature>
<feature type="transmembrane region" description="Helical" evidence="5">
    <location>
        <begin position="1117"/>
        <end position="1137"/>
    </location>
</feature>
<comment type="caution">
    <text evidence="8">The sequence shown here is derived from an EMBL/GenBank/DDBJ whole genome shotgun (WGS) entry which is preliminary data.</text>
</comment>
<protein>
    <recommendedName>
        <fullName evidence="10">2-dehydropantoate 2-reductase</fullName>
    </recommendedName>
</protein>
<accession>A0A8E0QJE5</accession>
<gene>
    <name evidence="8" type="ORF">Aud_001407</name>
</gene>
<feature type="compositionally biased region" description="Polar residues" evidence="4">
    <location>
        <begin position="1250"/>
        <end position="1273"/>
    </location>
</feature>
<evidence type="ECO:0000313" key="9">
    <source>
        <dbReference type="Proteomes" id="UP000036893"/>
    </source>
</evidence>
<proteinExistence type="inferred from homology"/>
<feature type="transmembrane region" description="Helical" evidence="5">
    <location>
        <begin position="88"/>
        <end position="112"/>
    </location>
</feature>
<evidence type="ECO:0000256" key="3">
    <source>
        <dbReference type="ARBA" id="ARBA00023002"/>
    </source>
</evidence>
<comment type="similarity">
    <text evidence="1">Belongs to the ketopantoate reductase family.</text>
</comment>
<dbReference type="InterPro" id="IPR013332">
    <property type="entry name" value="KPR_N"/>
</dbReference>